<accession>A0ABR3BZH8</accession>
<feature type="compositionally biased region" description="Basic and acidic residues" evidence="1">
    <location>
        <begin position="221"/>
        <end position="234"/>
    </location>
</feature>
<name>A0ABR3BZH8_9TREE</name>
<feature type="compositionally biased region" description="Polar residues" evidence="1">
    <location>
        <begin position="347"/>
        <end position="358"/>
    </location>
</feature>
<feature type="region of interest" description="Disordered" evidence="1">
    <location>
        <begin position="651"/>
        <end position="682"/>
    </location>
</feature>
<protein>
    <submittedName>
        <fullName evidence="3">Uncharacterized protein</fullName>
    </submittedName>
</protein>
<feature type="compositionally biased region" description="Basic residues" evidence="1">
    <location>
        <begin position="317"/>
        <end position="326"/>
    </location>
</feature>
<keyword evidence="2" id="KW-0812">Transmembrane</keyword>
<reference evidence="3 4" key="2">
    <citation type="submission" date="2024-01" db="EMBL/GenBank/DDBJ databases">
        <title>Comparative genomics of Cryptococcus and Kwoniella reveals pathogenesis evolution and contrasting modes of karyotype evolution via chromosome fusion or intercentromeric recombination.</title>
        <authorList>
            <person name="Coelho M.A."/>
            <person name="David-Palma M."/>
            <person name="Shea T."/>
            <person name="Bowers K."/>
            <person name="Mcginley-Smith S."/>
            <person name="Mohammad A.W."/>
            <person name="Gnirke A."/>
            <person name="Yurkov A.M."/>
            <person name="Nowrousian M."/>
            <person name="Sun S."/>
            <person name="Cuomo C.A."/>
            <person name="Heitman J."/>
        </authorList>
    </citation>
    <scope>NUCLEOTIDE SEQUENCE [LARGE SCALE GENOMIC DNA]</scope>
    <source>
        <strain evidence="3 4">IND107</strain>
    </source>
</reference>
<reference evidence="4" key="1">
    <citation type="submission" date="2015-01" db="EMBL/GenBank/DDBJ databases">
        <title>The Genome Sequence of Cryptococcus gattii MMRL2647.</title>
        <authorList>
            <consortium name="The Broad Institute Genomics Platform"/>
            <person name="Cuomo C."/>
            <person name="Litvintseva A."/>
            <person name="Chen Y."/>
            <person name="Heitman J."/>
            <person name="Sun S."/>
            <person name="Springer D."/>
            <person name="Dromer F."/>
            <person name="Young S."/>
            <person name="Zeng Q."/>
            <person name="Gargeya S."/>
            <person name="Abouelleil A."/>
            <person name="Alvarado L."/>
            <person name="Chapman S.B."/>
            <person name="Gainer-Dewar J."/>
            <person name="Goldberg J."/>
            <person name="Griggs A."/>
            <person name="Gujja S."/>
            <person name="Hansen M."/>
            <person name="Howarth C."/>
            <person name="Imamovic A."/>
            <person name="Larimer J."/>
            <person name="Murphy C."/>
            <person name="Naylor J."/>
            <person name="Pearson M."/>
            <person name="Priest M."/>
            <person name="Roberts A."/>
            <person name="Saif S."/>
            <person name="Shea T."/>
            <person name="Sykes S."/>
            <person name="Wortman J."/>
            <person name="Nusbaum C."/>
            <person name="Birren B."/>
        </authorList>
    </citation>
    <scope>NUCLEOTIDE SEQUENCE [LARGE SCALE GENOMIC DNA]</scope>
    <source>
        <strain evidence="4">IND107</strain>
    </source>
</reference>
<comment type="caution">
    <text evidence="3">The sequence shown here is derived from an EMBL/GenBank/DDBJ whole genome shotgun (WGS) entry which is preliminary data.</text>
</comment>
<evidence type="ECO:0000313" key="4">
    <source>
        <dbReference type="Proteomes" id="UP000054399"/>
    </source>
</evidence>
<dbReference type="Proteomes" id="UP000054399">
    <property type="component" value="Unassembled WGS sequence"/>
</dbReference>
<feature type="compositionally biased region" description="Basic and acidic residues" evidence="1">
    <location>
        <begin position="84"/>
        <end position="117"/>
    </location>
</feature>
<feature type="compositionally biased region" description="Polar residues" evidence="1">
    <location>
        <begin position="746"/>
        <end position="759"/>
    </location>
</feature>
<organism evidence="3 4">
    <name type="scientific">Cryptococcus tetragattii IND107</name>
    <dbReference type="NCBI Taxonomy" id="1296105"/>
    <lineage>
        <taxon>Eukaryota</taxon>
        <taxon>Fungi</taxon>
        <taxon>Dikarya</taxon>
        <taxon>Basidiomycota</taxon>
        <taxon>Agaricomycotina</taxon>
        <taxon>Tremellomycetes</taxon>
        <taxon>Tremellales</taxon>
        <taxon>Cryptococcaceae</taxon>
        <taxon>Cryptococcus</taxon>
        <taxon>Cryptococcus gattii species complex</taxon>
    </lineage>
</organism>
<feature type="compositionally biased region" description="Polar residues" evidence="1">
    <location>
        <begin position="651"/>
        <end position="674"/>
    </location>
</feature>
<dbReference type="RefSeq" id="XP_066616014.1">
    <property type="nucleotide sequence ID" value="XM_066755728.1"/>
</dbReference>
<feature type="transmembrane region" description="Helical" evidence="2">
    <location>
        <begin position="36"/>
        <end position="56"/>
    </location>
</feature>
<feature type="compositionally biased region" description="Low complexity" evidence="1">
    <location>
        <begin position="179"/>
        <end position="188"/>
    </location>
</feature>
<gene>
    <name evidence="3" type="ORF">I308_101170</name>
</gene>
<dbReference type="EMBL" id="ATAM02000002">
    <property type="protein sequence ID" value="KAL0253793.1"/>
    <property type="molecule type" value="Genomic_DNA"/>
</dbReference>
<proteinExistence type="predicted"/>
<feature type="compositionally biased region" description="Low complexity" evidence="1">
    <location>
        <begin position="847"/>
        <end position="872"/>
    </location>
</feature>
<feature type="compositionally biased region" description="Low complexity" evidence="1">
    <location>
        <begin position="148"/>
        <end position="157"/>
    </location>
</feature>
<keyword evidence="2" id="KW-0472">Membrane</keyword>
<evidence type="ECO:0000256" key="2">
    <source>
        <dbReference type="SAM" id="Phobius"/>
    </source>
</evidence>
<feature type="region of interest" description="Disordered" evidence="1">
    <location>
        <begin position="171"/>
        <end position="368"/>
    </location>
</feature>
<sequence>MTRRRTPHRLAHPLSTPPSAHPALFSHSTFTFIASWQGQLLVCTAVLFLGAIYFFVRRPVEDWRTRRRERLARAREKELMAMERNADDKAASSHAAVEDRKEEVKMNAKERGRERRKEVKKNKSVLLKADPNLSTSAESSPAFPPTSFPVSSSHPSSIAVSSVPLAALNGQVSPRRAEPSTTSSASSAPPIPVPSRPPHSGLESQIAAGLKEKSNVYSNDDASREPVSDKDQRQGEIGIESEPSQTDLLPKPIPNSNLESSSSPRSRSRERIETEESSLHHLELADTYKQKDSKAKSHGFSVFPEEGYLPVPVGHAGGKKKKKKGKSSVAALPTEKTGKEARKFVPPSSTGSVPQSLDSEVESSCLPPFPEGIESPALVLNYTPNPSEIDIAQPAATARDALIESLRTELGVSKAEQAKAMDELIRARSNEERMKGEMEKVRRGAKEAKKNDKDDLQQRYNNLSKMYAAALNRLSHLESLLESGTSLPPASPLPLQMPNSPAVSVPGSPYATTSGGQARAYSLGSGMYVGYPSPGLYPSPMLHHVHQPHSHAHPHHPHSYLPNGSPGPFRRASSGMVPLSMSGSGNNPVFLNNSQIRRHCQALGSSTGAGAGLGLGEDVSLAGPLTPGMGGFEMDMGVGIMPLGQASQTSVSTLAHSSSKASNADNTSAVSNGNPDEDLLSLSNTSSGVDAIGEGSASARVMNAPVTPLPSIGKLSPEGKLAERRRLSVESTVLKRKISPIPQPSMPSNTRANGNLNSNSDAILEEDDVITVEETKQVNSTEHIIEHQNREGDGEKVDVDQEGEAGARPQPAPEPKAENTLSAQGQQGSTNDNQVDAGVKEEEEHSSPASNPFSLSSINSSSNSTSNSTPVSQFDTPVTDTDLLPHLSALTSERPLILDSPLHFEPPINNESASTTNINISADPIVTAVATDFCAATSSSAPKIKEGEHEVSIEPIFASLAHTPAQVEEMRRQREEVSREHGRREYEKHQRERERLKLQNVAVNHHIGMDIGSPMGSPLPMLMKGMGAGMVSPILGMGVTSPIGIDSPMGIMSPMASGRAMGLMNSPVILKGHVQNHGLGQAAGNGERQEQMSPSTPVQERKIGAKWVVCADDRVEPRVRKGASGRCGRTLKKNPCHSCSLFGQQKQTEKRTL</sequence>
<feature type="compositionally biased region" description="Basic and acidic residues" evidence="1">
    <location>
        <begin position="783"/>
        <end position="799"/>
    </location>
</feature>
<feature type="region of interest" description="Disordered" evidence="1">
    <location>
        <begin position="84"/>
        <end position="157"/>
    </location>
</feature>
<keyword evidence="2" id="KW-1133">Transmembrane helix</keyword>
<feature type="region of interest" description="Disordered" evidence="1">
    <location>
        <begin position="1078"/>
        <end position="1099"/>
    </location>
</feature>
<evidence type="ECO:0000256" key="1">
    <source>
        <dbReference type="SAM" id="MobiDB-lite"/>
    </source>
</evidence>
<feature type="region of interest" description="Disordered" evidence="1">
    <location>
        <begin position="774"/>
        <end position="877"/>
    </location>
</feature>
<keyword evidence="4" id="KW-1185">Reference proteome</keyword>
<feature type="region of interest" description="Disordered" evidence="1">
    <location>
        <begin position="733"/>
        <end position="759"/>
    </location>
</feature>
<dbReference type="GeneID" id="91988028"/>
<feature type="region of interest" description="Disordered" evidence="1">
    <location>
        <begin position="432"/>
        <end position="456"/>
    </location>
</feature>
<feature type="compositionally biased region" description="Polar residues" evidence="1">
    <location>
        <begin position="819"/>
        <end position="834"/>
    </location>
</feature>
<evidence type="ECO:0000313" key="3">
    <source>
        <dbReference type="EMBL" id="KAL0253793.1"/>
    </source>
</evidence>
<feature type="compositionally biased region" description="Basic and acidic residues" evidence="1">
    <location>
        <begin position="267"/>
        <end position="295"/>
    </location>
</feature>